<evidence type="ECO:0000313" key="3">
    <source>
        <dbReference type="Proteomes" id="UP000317496"/>
    </source>
</evidence>
<dbReference type="SUPFAM" id="SSF69118">
    <property type="entry name" value="AhpD-like"/>
    <property type="match status" value="1"/>
</dbReference>
<dbReference type="EMBL" id="CP041636">
    <property type="protein sequence ID" value="QDO99839.1"/>
    <property type="molecule type" value="Genomic_DNA"/>
</dbReference>
<dbReference type="Gene3D" id="1.20.1290.10">
    <property type="entry name" value="AhpD-like"/>
    <property type="match status" value="1"/>
</dbReference>
<dbReference type="Pfam" id="PF02627">
    <property type="entry name" value="CMD"/>
    <property type="match status" value="1"/>
</dbReference>
<evidence type="ECO:0000313" key="2">
    <source>
        <dbReference type="EMBL" id="QDO99839.1"/>
    </source>
</evidence>
<dbReference type="KEGG" id="fer:FNB15_19535"/>
<gene>
    <name evidence="2" type="ORF">FNB15_19535</name>
</gene>
<protein>
    <submittedName>
        <fullName evidence="2">Carboxymuconolactone decarboxylase family protein</fullName>
    </submittedName>
</protein>
<keyword evidence="3" id="KW-1185">Reference proteome</keyword>
<dbReference type="OrthoDB" id="1683318at2"/>
<dbReference type="NCBIfam" id="TIGR00778">
    <property type="entry name" value="ahpD_dom"/>
    <property type="match status" value="1"/>
</dbReference>
<dbReference type="AlphaFoldDB" id="A0A516H7U5"/>
<dbReference type="InterPro" id="IPR004675">
    <property type="entry name" value="AhpD_core"/>
</dbReference>
<feature type="domain" description="Carboxymuconolactone decarboxylase-like" evidence="1">
    <location>
        <begin position="25"/>
        <end position="105"/>
    </location>
</feature>
<dbReference type="InterPro" id="IPR003779">
    <property type="entry name" value="CMD-like"/>
</dbReference>
<dbReference type="InterPro" id="IPR029032">
    <property type="entry name" value="AhpD-like"/>
</dbReference>
<sequence length="121" mass="12851">MLDWNDYRRQLKTTMGEIARLSPGTMDGYRTMATAYKDSGHLDAKTRELMSIAVGVALRCDGCITVHTDAAIRHGATKEEIAEACNVAIAISAGAALVYSARALDAVAQHPTVQAAAAKSE</sequence>
<dbReference type="PANTHER" id="PTHR33930:SF2">
    <property type="entry name" value="BLR3452 PROTEIN"/>
    <property type="match status" value="1"/>
</dbReference>
<reference evidence="2 3" key="1">
    <citation type="submission" date="2019-07" db="EMBL/GenBank/DDBJ databases">
        <title>Genome sequencing for Ferrovibrio sp. K5.</title>
        <authorList>
            <person name="Park S.-J."/>
        </authorList>
    </citation>
    <scope>NUCLEOTIDE SEQUENCE [LARGE SCALE GENOMIC DNA]</scope>
    <source>
        <strain evidence="2 3">K5</strain>
    </source>
</reference>
<dbReference type="Proteomes" id="UP000317496">
    <property type="component" value="Chromosome"/>
</dbReference>
<accession>A0A516H7U5</accession>
<evidence type="ECO:0000259" key="1">
    <source>
        <dbReference type="Pfam" id="PF02627"/>
    </source>
</evidence>
<dbReference type="PANTHER" id="PTHR33930">
    <property type="entry name" value="ALKYL HYDROPEROXIDE REDUCTASE AHPD"/>
    <property type="match status" value="1"/>
</dbReference>
<name>A0A516H7U5_9PROT</name>
<proteinExistence type="predicted"/>
<dbReference type="GO" id="GO:0051920">
    <property type="term" value="F:peroxiredoxin activity"/>
    <property type="evidence" value="ECO:0007669"/>
    <property type="project" value="InterPro"/>
</dbReference>
<organism evidence="2 3">
    <name type="scientific">Ferrovibrio terrae</name>
    <dbReference type="NCBI Taxonomy" id="2594003"/>
    <lineage>
        <taxon>Bacteria</taxon>
        <taxon>Pseudomonadati</taxon>
        <taxon>Pseudomonadota</taxon>
        <taxon>Alphaproteobacteria</taxon>
        <taxon>Rhodospirillales</taxon>
        <taxon>Rhodospirillaceae</taxon>
        <taxon>Ferrovibrio</taxon>
    </lineage>
</organism>